<gene>
    <name evidence="1" type="ORF">EDD31_0508</name>
</gene>
<dbReference type="InterPro" id="IPR037079">
    <property type="entry name" value="AF2212/PG0164-like_sf"/>
</dbReference>
<dbReference type="SUPFAM" id="SSF141694">
    <property type="entry name" value="AF2212/PG0164-like"/>
    <property type="match status" value="1"/>
</dbReference>
<accession>A0A3N2BA75</accession>
<dbReference type="AlphaFoldDB" id="A0A3N2BA75"/>
<protein>
    <submittedName>
        <fullName evidence="1">Uncharacterized protein DUF1905</fullName>
    </submittedName>
</protein>
<dbReference type="Pfam" id="PF08922">
    <property type="entry name" value="DUF1905"/>
    <property type="match status" value="1"/>
</dbReference>
<sequence>MSESAWQFEARLIEWRGPAPFVFAPLPHDLSAELKEAARGLMYWGQVPVIATIGATEFETAMWPREGRFLLPIKAAAQRTEGIDVGDTVTAVVRLPLT</sequence>
<dbReference type="EMBL" id="RKHK01000001">
    <property type="protein sequence ID" value="ROR72161.1"/>
    <property type="molecule type" value="Genomic_DNA"/>
</dbReference>
<evidence type="ECO:0000313" key="1">
    <source>
        <dbReference type="EMBL" id="ROR72161.1"/>
    </source>
</evidence>
<dbReference type="Proteomes" id="UP000280668">
    <property type="component" value="Unassembled WGS sequence"/>
</dbReference>
<dbReference type="Gene3D" id="2.40.30.100">
    <property type="entry name" value="AF2212/PG0164-like"/>
    <property type="match status" value="1"/>
</dbReference>
<keyword evidence="2" id="KW-1185">Reference proteome</keyword>
<evidence type="ECO:0000313" key="2">
    <source>
        <dbReference type="Proteomes" id="UP000280668"/>
    </source>
</evidence>
<reference evidence="1 2" key="1">
    <citation type="submission" date="2018-11" db="EMBL/GenBank/DDBJ databases">
        <title>Sequencing the genomes of 1000 actinobacteria strains.</title>
        <authorList>
            <person name="Klenk H.-P."/>
        </authorList>
    </citation>
    <scope>NUCLEOTIDE SEQUENCE [LARGE SCALE GENOMIC DNA]</scope>
    <source>
        <strain evidence="1 2">DSM 11294</strain>
    </source>
</reference>
<name>A0A3N2BA75_9MICO</name>
<organism evidence="1 2">
    <name type="scientific">Bogoriella caseilytica</name>
    <dbReference type="NCBI Taxonomy" id="56055"/>
    <lineage>
        <taxon>Bacteria</taxon>
        <taxon>Bacillati</taxon>
        <taxon>Actinomycetota</taxon>
        <taxon>Actinomycetes</taxon>
        <taxon>Micrococcales</taxon>
        <taxon>Bogoriellaceae</taxon>
        <taxon>Bogoriella</taxon>
    </lineage>
</organism>
<dbReference type="OrthoDB" id="9808666at2"/>
<proteinExistence type="predicted"/>
<dbReference type="InterPro" id="IPR015018">
    <property type="entry name" value="DUF1905"/>
</dbReference>
<comment type="caution">
    <text evidence="1">The sequence shown here is derived from an EMBL/GenBank/DDBJ whole genome shotgun (WGS) entry which is preliminary data.</text>
</comment>
<dbReference type="RefSeq" id="WP_123302767.1">
    <property type="nucleotide sequence ID" value="NZ_RKHK01000001.1"/>
</dbReference>